<dbReference type="GO" id="GO:0009805">
    <property type="term" value="P:coumarin biosynthetic process"/>
    <property type="evidence" value="ECO:0007669"/>
    <property type="project" value="UniProtKB-ARBA"/>
</dbReference>
<reference evidence="8" key="1">
    <citation type="journal article" date="2014" name="Science">
        <title>The coffee genome provides insight into the convergent evolution of caffeine biosynthesis.</title>
        <authorList>
            <person name="Denoeud F."/>
            <person name="Carretero-Paulet L."/>
            <person name="Dereeper A."/>
            <person name="Droc G."/>
            <person name="Guyot R."/>
            <person name="Pietrella M."/>
            <person name="Zheng C."/>
            <person name="Alberti A."/>
            <person name="Anthony F."/>
            <person name="Aprea G."/>
            <person name="Aury J.M."/>
            <person name="Bento P."/>
            <person name="Bernard M."/>
            <person name="Bocs S."/>
            <person name="Campa C."/>
            <person name="Cenci A."/>
            <person name="Combes M.C."/>
            <person name="Crouzillat D."/>
            <person name="Da Silva C."/>
            <person name="Daddiego L."/>
            <person name="De Bellis F."/>
            <person name="Dussert S."/>
            <person name="Garsmeur O."/>
            <person name="Gayraud T."/>
            <person name="Guignon V."/>
            <person name="Jahn K."/>
            <person name="Jamilloux V."/>
            <person name="Joet T."/>
            <person name="Labadie K."/>
            <person name="Lan T."/>
            <person name="Leclercq J."/>
            <person name="Lepelley M."/>
            <person name="Leroy T."/>
            <person name="Li L.T."/>
            <person name="Librado P."/>
            <person name="Lopez L."/>
            <person name="Munoz A."/>
            <person name="Noel B."/>
            <person name="Pallavicini A."/>
            <person name="Perrotta G."/>
            <person name="Poncet V."/>
            <person name="Pot D."/>
            <person name="Priyono X."/>
            <person name="Rigoreau M."/>
            <person name="Rouard M."/>
            <person name="Rozas J."/>
            <person name="Tranchant-Dubreuil C."/>
            <person name="VanBuren R."/>
            <person name="Zhang Q."/>
            <person name="Andrade A.C."/>
            <person name="Argout X."/>
            <person name="Bertrand B."/>
            <person name="de Kochko A."/>
            <person name="Graziosi G."/>
            <person name="Henry R.J."/>
            <person name="Jayarama X."/>
            <person name="Ming R."/>
            <person name="Nagai C."/>
            <person name="Rounsley S."/>
            <person name="Sankoff D."/>
            <person name="Giuliano G."/>
            <person name="Albert V.A."/>
            <person name="Wincker P."/>
            <person name="Lashermes P."/>
        </authorList>
    </citation>
    <scope>NUCLEOTIDE SEQUENCE [LARGE SCALE GENOMIC DNA]</scope>
    <source>
        <strain evidence="8">cv. DH200-94</strain>
    </source>
</reference>
<evidence type="ECO:0000256" key="2">
    <source>
        <dbReference type="ARBA" id="ARBA00022723"/>
    </source>
</evidence>
<organism evidence="7 8">
    <name type="scientific">Coffea canephora</name>
    <name type="common">Robusta coffee</name>
    <dbReference type="NCBI Taxonomy" id="49390"/>
    <lineage>
        <taxon>Eukaryota</taxon>
        <taxon>Viridiplantae</taxon>
        <taxon>Streptophyta</taxon>
        <taxon>Embryophyta</taxon>
        <taxon>Tracheophyta</taxon>
        <taxon>Spermatophyta</taxon>
        <taxon>Magnoliopsida</taxon>
        <taxon>eudicotyledons</taxon>
        <taxon>Gunneridae</taxon>
        <taxon>Pentapetalae</taxon>
        <taxon>asterids</taxon>
        <taxon>lamiids</taxon>
        <taxon>Gentianales</taxon>
        <taxon>Rubiaceae</taxon>
        <taxon>Ixoroideae</taxon>
        <taxon>Gardenieae complex</taxon>
        <taxon>Bertiereae - Coffeeae clade</taxon>
        <taxon>Coffeeae</taxon>
        <taxon>Coffea</taxon>
    </lineage>
</organism>
<keyword evidence="8" id="KW-1185">Reference proteome</keyword>
<keyword evidence="5" id="KW-0408">Iron</keyword>
<dbReference type="PhylomeDB" id="A0A068TTF6"/>
<dbReference type="Proteomes" id="UP000295252">
    <property type="component" value="Chromosome V"/>
</dbReference>
<comment type="similarity">
    <text evidence="1">Belongs to the iron/ascorbate-dependent oxidoreductase family.</text>
</comment>
<dbReference type="InParanoid" id="A0A068TTF6"/>
<dbReference type="AlphaFoldDB" id="A0A068TTF6"/>
<feature type="domain" description="Fe2OG dioxygenase" evidence="6">
    <location>
        <begin position="467"/>
        <end position="558"/>
    </location>
</feature>
<dbReference type="PANTHER" id="PTHR10209:SF791">
    <property type="entry name" value="1-AMINOCYCLOPROPANE-1-CARBOXYLATE OXIDASE HOMOLOG 1"/>
    <property type="match status" value="1"/>
</dbReference>
<dbReference type="FunFam" id="2.60.120.330:FF:000005">
    <property type="entry name" value="1-aminocyclopropane-1-carboxylate oxidase homolog 1"/>
    <property type="match status" value="2"/>
</dbReference>
<dbReference type="GO" id="GO:0046872">
    <property type="term" value="F:metal ion binding"/>
    <property type="evidence" value="ECO:0007669"/>
    <property type="project" value="UniProtKB-KW"/>
</dbReference>
<dbReference type="InterPro" id="IPR005123">
    <property type="entry name" value="Oxoglu/Fe-dep_dioxygenase_dom"/>
</dbReference>
<dbReference type="InterPro" id="IPR044861">
    <property type="entry name" value="IPNS-like_FE2OG_OXY"/>
</dbReference>
<keyword evidence="2" id="KW-0479">Metal-binding</keyword>
<dbReference type="EMBL" id="HG739087">
    <property type="protein sequence ID" value="CDO99204.1"/>
    <property type="molecule type" value="Genomic_DNA"/>
</dbReference>
<dbReference type="InterPro" id="IPR027443">
    <property type="entry name" value="IPNS-like_sf"/>
</dbReference>
<dbReference type="GO" id="GO:0016706">
    <property type="term" value="F:2-oxoglutarate-dependent dioxygenase activity"/>
    <property type="evidence" value="ECO:0007669"/>
    <property type="project" value="UniProtKB-ARBA"/>
</dbReference>
<dbReference type="Pfam" id="PF14226">
    <property type="entry name" value="DIOX_N"/>
    <property type="match status" value="2"/>
</dbReference>
<dbReference type="PROSITE" id="PS51471">
    <property type="entry name" value="FE2OG_OXY"/>
    <property type="match status" value="2"/>
</dbReference>
<keyword evidence="4" id="KW-0560">Oxidoreductase</keyword>
<evidence type="ECO:0000313" key="7">
    <source>
        <dbReference type="EMBL" id="CDO99204.1"/>
    </source>
</evidence>
<evidence type="ECO:0000256" key="5">
    <source>
        <dbReference type="ARBA" id="ARBA00023004"/>
    </source>
</evidence>
<dbReference type="Gene3D" id="2.60.120.330">
    <property type="entry name" value="B-lactam Antibiotic, Isopenicillin N Synthase, Chain"/>
    <property type="match status" value="2"/>
</dbReference>
<proteinExistence type="inferred from homology"/>
<sequence>MHKDPVRRKEIVDKVRDASERGGFFQVVNHGIQVSVLEEMIQGARRFFEQDTEVKKKWYTRDRTKRVVYNCNFDLYSPTAANWRDTAYCFMAPNPPAPEELPDVCSKILIEYSKQVMNLGCLLLELLSEGLGLDPSYLESIDCGKGLAVLCHYYPACPQPELTFGTSPHSDNDSFTILLQDNLGGLQVLHQNQWVDVPPTPGALIISNDKYKSSEHRVLANRVGPRVSIASFFTPDVRATGKLYGPIKELLSEENPPKYHETTAKEYTDYSPFDETKAGVKGLVDAGITKVPRIFIQPQCSLDDGLNGTKGIFKFPVIDLDGIDTDPARRKEIVDKVRDASETWGFFTVVNHGIPFSVLEEMIQGARRFFEQDTEFKKQWYTRDYTKTVVYNCNFDLHISPAANWRDTCYCYMAPNPPAPEELPDACSEIVIEYSKLVMKLGCLLLEFLSEGLGLNLSYLKDIDCAEGLAVLCHYYPPCPQPELTLGTSKHSDNGFITVLLQDKIGGLQVLHQNQWIDVPPTPGALLISNDTYKSVEHRVKANKVGPRVSVPSLFSTGPRPTAKVYGPIKELLSAENPPKYRATTVNEYTQYFRAKGLDGTSALLHFKL</sequence>
<dbReference type="OMA" id="ITKTANW"/>
<dbReference type="GO" id="GO:0031418">
    <property type="term" value="F:L-ascorbic acid binding"/>
    <property type="evidence" value="ECO:0007669"/>
    <property type="project" value="UniProtKB-KW"/>
</dbReference>
<evidence type="ECO:0000256" key="4">
    <source>
        <dbReference type="ARBA" id="ARBA00023002"/>
    </source>
</evidence>
<dbReference type="PANTHER" id="PTHR10209">
    <property type="entry name" value="OXIDOREDUCTASE, 2OG-FE II OXYGENASE FAMILY PROTEIN"/>
    <property type="match status" value="1"/>
</dbReference>
<evidence type="ECO:0000259" key="6">
    <source>
        <dbReference type="PROSITE" id="PS51471"/>
    </source>
</evidence>
<dbReference type="Gramene" id="CDO99204">
    <property type="protein sequence ID" value="CDO99204"/>
    <property type="gene ID" value="GSCOC_T00026272001"/>
</dbReference>
<keyword evidence="3" id="KW-0847">Vitamin C</keyword>
<gene>
    <name evidence="7" type="ORF">GSCOC_T00026272001</name>
</gene>
<dbReference type="GO" id="GO:0002238">
    <property type="term" value="P:response to molecule of fungal origin"/>
    <property type="evidence" value="ECO:0007669"/>
    <property type="project" value="UniProtKB-ARBA"/>
</dbReference>
<dbReference type="SUPFAM" id="SSF51197">
    <property type="entry name" value="Clavaminate synthase-like"/>
    <property type="match status" value="2"/>
</dbReference>
<dbReference type="STRING" id="49390.A0A068TTF6"/>
<evidence type="ECO:0000256" key="3">
    <source>
        <dbReference type="ARBA" id="ARBA00022896"/>
    </source>
</evidence>
<dbReference type="FunCoup" id="A0A068TTF6">
    <property type="interactions" value="617"/>
</dbReference>
<dbReference type="OrthoDB" id="288590at2759"/>
<dbReference type="InterPro" id="IPR026992">
    <property type="entry name" value="DIOX_N"/>
</dbReference>
<evidence type="ECO:0000256" key="1">
    <source>
        <dbReference type="ARBA" id="ARBA00008056"/>
    </source>
</evidence>
<accession>A0A068TTF6</accession>
<dbReference type="Pfam" id="PF03171">
    <property type="entry name" value="2OG-FeII_Oxy"/>
    <property type="match status" value="2"/>
</dbReference>
<protein>
    <recommendedName>
        <fullName evidence="6">Fe2OG dioxygenase domain-containing protein</fullName>
    </recommendedName>
</protein>
<name>A0A068TTF6_COFCA</name>
<evidence type="ECO:0000313" key="8">
    <source>
        <dbReference type="Proteomes" id="UP000295252"/>
    </source>
</evidence>
<feature type="domain" description="Fe2OG dioxygenase" evidence="6">
    <location>
        <begin position="145"/>
        <end position="235"/>
    </location>
</feature>